<keyword evidence="8 13" id="KW-0156">Chromatin regulator</keyword>
<comment type="similarity">
    <text evidence="2 13">Belongs to the histone deacetylase family. HD type 2 subfamily.</text>
</comment>
<feature type="region of interest" description="Disordered" evidence="15">
    <location>
        <begin position="249"/>
        <end position="305"/>
    </location>
</feature>
<dbReference type="InterPro" id="IPR023696">
    <property type="entry name" value="Ureohydrolase_dom_sf"/>
</dbReference>
<evidence type="ECO:0000256" key="14">
    <source>
        <dbReference type="SAM" id="Coils"/>
    </source>
</evidence>
<keyword evidence="4 13" id="KW-0678">Repressor</keyword>
<dbReference type="PIRSF" id="PIRSF037911">
    <property type="entry name" value="HDAC_II_euk"/>
    <property type="match status" value="1"/>
</dbReference>
<feature type="coiled-coil region" evidence="14">
    <location>
        <begin position="94"/>
        <end position="151"/>
    </location>
</feature>
<proteinExistence type="inferred from homology"/>
<gene>
    <name evidence="18 19" type="primary">LOC106467902</name>
</gene>
<reference evidence="18 19" key="1">
    <citation type="submission" date="2025-05" db="UniProtKB">
        <authorList>
            <consortium name="RefSeq"/>
        </authorList>
    </citation>
    <scope>IDENTIFICATION</scope>
    <source>
        <tissue evidence="18 19">Muscle</tissue>
    </source>
</reference>
<evidence type="ECO:0000256" key="4">
    <source>
        <dbReference type="ARBA" id="ARBA00022491"/>
    </source>
</evidence>
<feature type="compositionally biased region" description="Low complexity" evidence="15">
    <location>
        <begin position="272"/>
        <end position="289"/>
    </location>
</feature>
<evidence type="ECO:0000256" key="9">
    <source>
        <dbReference type="ARBA" id="ARBA00023015"/>
    </source>
</evidence>
<dbReference type="PANTHER" id="PTHR45364">
    <property type="entry name" value="HISTONE DEACETYLASE 9-RELATED"/>
    <property type="match status" value="1"/>
</dbReference>
<evidence type="ECO:0000313" key="19">
    <source>
        <dbReference type="RefSeq" id="XP_022251823.1"/>
    </source>
</evidence>
<evidence type="ECO:0000256" key="8">
    <source>
        <dbReference type="ARBA" id="ARBA00022853"/>
    </source>
</evidence>
<evidence type="ECO:0000256" key="11">
    <source>
        <dbReference type="ARBA" id="ARBA00023242"/>
    </source>
</evidence>
<evidence type="ECO:0000313" key="18">
    <source>
        <dbReference type="RefSeq" id="XP_022251821.1"/>
    </source>
</evidence>
<name>A0ABM1T7G5_LIMPO</name>
<evidence type="ECO:0000256" key="5">
    <source>
        <dbReference type="ARBA" id="ARBA00022723"/>
    </source>
</evidence>
<comment type="function">
    <text evidence="13">Responsible for the deacetylation of lysine residues on the N-terminal part of the core histones (H2A, H2B, H3 and H4). Histone deacetylation gives a tag for epigenetic repression and plays an important role in transcriptional regulation, cell cycle progression and developmental events.</text>
</comment>
<feature type="region of interest" description="Disordered" evidence="15">
    <location>
        <begin position="1042"/>
        <end position="1071"/>
    </location>
</feature>
<feature type="region of interest" description="Disordered" evidence="15">
    <location>
        <begin position="172"/>
        <end position="225"/>
    </location>
</feature>
<feature type="domain" description="Histone deacetylase" evidence="16">
    <location>
        <begin position="651"/>
        <end position="966"/>
    </location>
</feature>
<dbReference type="InterPro" id="IPR023801">
    <property type="entry name" value="His_deacetylse_dom"/>
</dbReference>
<evidence type="ECO:0000256" key="6">
    <source>
        <dbReference type="ARBA" id="ARBA00022801"/>
    </source>
</evidence>
<dbReference type="PANTHER" id="PTHR45364:SF13">
    <property type="entry name" value="HISTONE DEACETYLASE"/>
    <property type="match status" value="1"/>
</dbReference>
<comment type="catalytic activity">
    <reaction evidence="12 13">
        <text>N(6)-acetyl-L-lysyl-[histone] + H2O = L-lysyl-[histone] + acetate</text>
        <dbReference type="Rhea" id="RHEA:58196"/>
        <dbReference type="Rhea" id="RHEA-COMP:9845"/>
        <dbReference type="Rhea" id="RHEA-COMP:11338"/>
        <dbReference type="ChEBI" id="CHEBI:15377"/>
        <dbReference type="ChEBI" id="CHEBI:29969"/>
        <dbReference type="ChEBI" id="CHEBI:30089"/>
        <dbReference type="ChEBI" id="CHEBI:61930"/>
        <dbReference type="EC" id="3.5.1.98"/>
    </reaction>
</comment>
<evidence type="ECO:0000256" key="10">
    <source>
        <dbReference type="ARBA" id="ARBA00023163"/>
    </source>
</evidence>
<keyword evidence="5" id="KW-0479">Metal-binding</keyword>
<keyword evidence="14" id="KW-0175">Coiled coil</keyword>
<dbReference type="EC" id="3.5.1.98" evidence="3 13"/>
<evidence type="ECO:0000256" key="7">
    <source>
        <dbReference type="ARBA" id="ARBA00022833"/>
    </source>
</evidence>
<dbReference type="GeneID" id="106467902"/>
<evidence type="ECO:0000256" key="3">
    <source>
        <dbReference type="ARBA" id="ARBA00012111"/>
    </source>
</evidence>
<feature type="coiled-coil region" evidence="14">
    <location>
        <begin position="476"/>
        <end position="525"/>
    </location>
</feature>
<evidence type="ECO:0000313" key="17">
    <source>
        <dbReference type="Proteomes" id="UP000694941"/>
    </source>
</evidence>
<protein>
    <recommendedName>
        <fullName evidence="3 13">Histone deacetylase</fullName>
        <ecNumber evidence="3 13">3.5.1.98</ecNumber>
    </recommendedName>
</protein>
<dbReference type="CDD" id="cd11681">
    <property type="entry name" value="HDAC_classIIa"/>
    <property type="match status" value="1"/>
</dbReference>
<dbReference type="InterPro" id="IPR037138">
    <property type="entry name" value="His_deacetylse_dom_sf"/>
</dbReference>
<feature type="compositionally biased region" description="Polar residues" evidence="15">
    <location>
        <begin position="194"/>
        <end position="208"/>
    </location>
</feature>
<keyword evidence="10 13" id="KW-0804">Transcription</keyword>
<dbReference type="PRINTS" id="PR01270">
    <property type="entry name" value="HDASUPER"/>
</dbReference>
<evidence type="ECO:0000259" key="16">
    <source>
        <dbReference type="Pfam" id="PF00850"/>
    </source>
</evidence>
<dbReference type="Proteomes" id="UP000694941">
    <property type="component" value="Unplaced"/>
</dbReference>
<evidence type="ECO:0000256" key="15">
    <source>
        <dbReference type="SAM" id="MobiDB-lite"/>
    </source>
</evidence>
<dbReference type="RefSeq" id="XP_022251823.1">
    <property type="nucleotide sequence ID" value="XM_022396115.1"/>
</dbReference>
<keyword evidence="11" id="KW-0539">Nucleus</keyword>
<dbReference type="RefSeq" id="XP_022251821.1">
    <property type="nucleotide sequence ID" value="XM_022396113.1"/>
</dbReference>
<evidence type="ECO:0000256" key="2">
    <source>
        <dbReference type="ARBA" id="ARBA00007738"/>
    </source>
</evidence>
<dbReference type="Gene3D" id="3.40.800.20">
    <property type="entry name" value="Histone deacetylase domain"/>
    <property type="match status" value="1"/>
</dbReference>
<evidence type="ECO:0000256" key="1">
    <source>
        <dbReference type="ARBA" id="ARBA00004123"/>
    </source>
</evidence>
<accession>A0ABM1T7G5</accession>
<dbReference type="InterPro" id="IPR000286">
    <property type="entry name" value="HDACs"/>
</dbReference>
<evidence type="ECO:0000256" key="13">
    <source>
        <dbReference type="PIRNR" id="PIRNR037911"/>
    </source>
</evidence>
<dbReference type="Pfam" id="PF00850">
    <property type="entry name" value="Hist_deacetyl"/>
    <property type="match status" value="1"/>
</dbReference>
<evidence type="ECO:0000256" key="12">
    <source>
        <dbReference type="ARBA" id="ARBA00048287"/>
    </source>
</evidence>
<keyword evidence="9 13" id="KW-0805">Transcription regulation</keyword>
<feature type="compositionally biased region" description="Basic and acidic residues" evidence="15">
    <location>
        <begin position="249"/>
        <end position="258"/>
    </location>
</feature>
<dbReference type="Gene3D" id="6.10.250.1550">
    <property type="match status" value="1"/>
</dbReference>
<comment type="subcellular location">
    <subcellularLocation>
        <location evidence="1 13">Nucleus</location>
    </subcellularLocation>
</comment>
<feature type="compositionally biased region" description="Acidic residues" evidence="15">
    <location>
        <begin position="1061"/>
        <end position="1071"/>
    </location>
</feature>
<keyword evidence="6 13" id="KW-0378">Hydrolase</keyword>
<sequence length="1071" mass="119249">MDVEMATGVYNRFGQGESLGSHSTMEINSAYSHIQRKDIIGAGYVGDSRMIQEQMEDFTNNLNNSIMNQDKNMQFQQQLLQLKQQQHIQQQLLLQHFQQQQQQLAEQHEQQIQERIKEYLEQQKRIKDQKLEIERRENEKLESLKQKEKHEQSAVASSEVKQRLQEFVLSKRQREAAVGSTSNSPPNLRDWSRQYKSLDQGSTSTVSSRCRHPLLGKYDDDFPLRKTASEPNLKVRSVLKQKVIERRSSPLLRCKDKGATPVKRRPSVAIDGSSSKSDSGPGSPPEGASIHSLHSSNGSTPIQEEPGSPYILGYCNDMALYSSPSMPNITLGRPPVPTSSTIEGKGMSEAQVRAMAAARLGVPLTSHMLHSSLPFYPSLPVIDGEFTPLTSPSYIQQHIKTLEQARNSGQVPQICGAPSILPGMYMTGNVITDAQVAQARLHRNILRPLGRTQSAPLPLGHPILQPQGIILSPQQNDQLSKEKHLHEQQLHNLLKQHIRQTVLTRASSKNQVENVEEETEAAVAQEMKDAPPISNAISTPEIIDLTEHREKEVERDSELAKQQRDREAFLQQQRDIMAKSSLQISEGSAFTPRHHVVRPLSRALSSPLVTLSPIGNSQEGPVSVHHAFTTGLVYDSLMLKHQCICGDNYYHPEHGGRLQSIWARLQETGLVARCERVRSRKASLEELQTCHSEAYTMLFGTNPLNRHRFDMSRLDLPIKNFVMLSCGGIGIDSDTIWNELHTASASRMAAGCVTELALKVATGEVKNGFAVVRPPGHHAEPQQAMGFCFFNSIAVAAKQLRQRLKLEKILIVDWDVHHGNGIQQIFYDDPHFLYISLHRHDDGNFFPGTGDPLEVGIEDGIGFTVNIAWSGALNPPIGDAEYIAAFRTLVMPIARDFDPEIVLVAAGFDAANGHPAPLGGYTLSPACFGYLTKQLMTLSKGRVVLALEGGYDLPSICDCSQECVMALLEDEGSPLQEEEITRKPSPIAVNILQQTISIQAPHWPCIKRWAPTVGYSLLEAQQKEREEVDTITALASLSMTVPHGPHIQRPEPNCSTQQVEEPMDEDQDQDK</sequence>
<dbReference type="InterPro" id="IPR046949">
    <property type="entry name" value="HDAC4/5/7/9"/>
</dbReference>
<dbReference type="SUPFAM" id="SSF52768">
    <property type="entry name" value="Arginase/deacetylase"/>
    <property type="match status" value="1"/>
</dbReference>
<keyword evidence="17" id="KW-1185">Reference proteome</keyword>
<feature type="compositionally biased region" description="Polar residues" evidence="15">
    <location>
        <begin position="292"/>
        <end position="302"/>
    </location>
</feature>
<keyword evidence="7" id="KW-0862">Zinc</keyword>
<organism evidence="17 18">
    <name type="scientific">Limulus polyphemus</name>
    <name type="common">Atlantic horseshoe crab</name>
    <dbReference type="NCBI Taxonomy" id="6850"/>
    <lineage>
        <taxon>Eukaryota</taxon>
        <taxon>Metazoa</taxon>
        <taxon>Ecdysozoa</taxon>
        <taxon>Arthropoda</taxon>
        <taxon>Chelicerata</taxon>
        <taxon>Merostomata</taxon>
        <taxon>Xiphosura</taxon>
        <taxon>Limulidae</taxon>
        <taxon>Limulus</taxon>
    </lineage>
</organism>